<dbReference type="InterPro" id="IPR023780">
    <property type="entry name" value="Chromo_domain"/>
</dbReference>
<protein>
    <recommendedName>
        <fullName evidence="5">Chromo domain-containing protein</fullName>
    </recommendedName>
</protein>
<comment type="caution">
    <text evidence="6">The sequence shown here is derived from an EMBL/GenBank/DDBJ whole genome shotgun (WGS) entry which is preliminary data.</text>
</comment>
<dbReference type="SMART" id="SM00298">
    <property type="entry name" value="CHROMO"/>
    <property type="match status" value="1"/>
</dbReference>
<dbReference type="PANTHER" id="PTHR22812">
    <property type="entry name" value="CHROMOBOX PROTEIN"/>
    <property type="match status" value="1"/>
</dbReference>
<keyword evidence="3" id="KW-0539">Nucleus</keyword>
<dbReference type="Pfam" id="PF01393">
    <property type="entry name" value="Chromo_shadow"/>
    <property type="match status" value="1"/>
</dbReference>
<reference evidence="6 7" key="1">
    <citation type="journal article" date="2023" name="PLoS ONE">
        <title>Cytospora paraplurivora sp. nov. isolated from orchards with fruit tree decline syndrome in Ontario, Canada.</title>
        <authorList>
            <person name="Ilyukhin E."/>
            <person name="Nguyen H.D.T."/>
            <person name="Castle A.J."/>
            <person name="Ellouze W."/>
        </authorList>
    </citation>
    <scope>NUCLEOTIDE SEQUENCE [LARGE SCALE GENOMIC DNA]</scope>
    <source>
        <strain evidence="6 7">FDS-564</strain>
    </source>
</reference>
<evidence type="ECO:0000313" key="6">
    <source>
        <dbReference type="EMBL" id="KAK7736524.1"/>
    </source>
</evidence>
<keyword evidence="7" id="KW-1185">Reference proteome</keyword>
<feature type="region of interest" description="Disordered" evidence="4">
    <location>
        <begin position="136"/>
        <end position="193"/>
    </location>
</feature>
<gene>
    <name evidence="6" type="ORF">SLS53_006955</name>
</gene>
<evidence type="ECO:0000256" key="3">
    <source>
        <dbReference type="ARBA" id="ARBA00023242"/>
    </source>
</evidence>
<dbReference type="InterPro" id="IPR051219">
    <property type="entry name" value="Heterochromatin_chromo-domain"/>
</dbReference>
<evidence type="ECO:0000313" key="7">
    <source>
        <dbReference type="Proteomes" id="UP001320245"/>
    </source>
</evidence>
<dbReference type="SUPFAM" id="SSF54160">
    <property type="entry name" value="Chromo domain-like"/>
    <property type="match status" value="2"/>
</dbReference>
<dbReference type="CDD" id="cd18657">
    <property type="entry name" value="CSD_Swi6"/>
    <property type="match status" value="1"/>
</dbReference>
<comment type="subcellular location">
    <subcellularLocation>
        <location evidence="1">Nucleus</location>
    </subcellularLocation>
</comment>
<feature type="compositionally biased region" description="Acidic residues" evidence="4">
    <location>
        <begin position="1"/>
        <end position="12"/>
    </location>
</feature>
<feature type="domain" description="Chromo" evidence="5">
    <location>
        <begin position="74"/>
        <end position="136"/>
    </location>
</feature>
<dbReference type="PROSITE" id="PS50013">
    <property type="entry name" value="CHROMO_2"/>
    <property type="match status" value="1"/>
</dbReference>
<evidence type="ECO:0000256" key="2">
    <source>
        <dbReference type="ARBA" id="ARBA00011353"/>
    </source>
</evidence>
<dbReference type="Gene3D" id="2.40.50.40">
    <property type="match status" value="2"/>
</dbReference>
<dbReference type="CDD" id="cd00024">
    <property type="entry name" value="CD_CSD"/>
    <property type="match status" value="1"/>
</dbReference>
<evidence type="ECO:0000256" key="4">
    <source>
        <dbReference type="SAM" id="MobiDB-lite"/>
    </source>
</evidence>
<dbReference type="SMART" id="SM00300">
    <property type="entry name" value="ChSh"/>
    <property type="match status" value="1"/>
</dbReference>
<name>A0AAN9U3Z6_9PEZI</name>
<accession>A0AAN9U3Z6</accession>
<proteinExistence type="predicted"/>
<dbReference type="InterPro" id="IPR000953">
    <property type="entry name" value="Chromo/chromo_shadow_dom"/>
</dbReference>
<comment type="subunit">
    <text evidence="2">Component of the NuA4 histone acetyltransferase complex.</text>
</comment>
<dbReference type="InterPro" id="IPR023779">
    <property type="entry name" value="Chromodomain_CS"/>
</dbReference>
<dbReference type="PROSITE" id="PS00598">
    <property type="entry name" value="CHROMO_1"/>
    <property type="match status" value="1"/>
</dbReference>
<evidence type="ECO:0000256" key="1">
    <source>
        <dbReference type="ARBA" id="ARBA00004123"/>
    </source>
</evidence>
<dbReference type="Proteomes" id="UP001320245">
    <property type="component" value="Unassembled WGS sequence"/>
</dbReference>
<dbReference type="InterPro" id="IPR017984">
    <property type="entry name" value="Chromo_dom_subgr"/>
</dbReference>
<evidence type="ECO:0000259" key="5">
    <source>
        <dbReference type="PROSITE" id="PS50013"/>
    </source>
</evidence>
<dbReference type="GO" id="GO:0000792">
    <property type="term" value="C:heterochromatin"/>
    <property type="evidence" value="ECO:0007669"/>
    <property type="project" value="UniProtKB-ARBA"/>
</dbReference>
<dbReference type="AlphaFoldDB" id="A0AAN9U3Z6"/>
<dbReference type="Pfam" id="PF00385">
    <property type="entry name" value="Chromo"/>
    <property type="match status" value="1"/>
</dbReference>
<dbReference type="EMBL" id="JAJSPL020000033">
    <property type="protein sequence ID" value="KAK7736524.1"/>
    <property type="molecule type" value="Genomic_DNA"/>
</dbReference>
<feature type="region of interest" description="Disordered" evidence="4">
    <location>
        <begin position="1"/>
        <end position="72"/>
    </location>
</feature>
<organism evidence="6 7">
    <name type="scientific">Cytospora paraplurivora</name>
    <dbReference type="NCBI Taxonomy" id="2898453"/>
    <lineage>
        <taxon>Eukaryota</taxon>
        <taxon>Fungi</taxon>
        <taxon>Dikarya</taxon>
        <taxon>Ascomycota</taxon>
        <taxon>Pezizomycotina</taxon>
        <taxon>Sordariomycetes</taxon>
        <taxon>Sordariomycetidae</taxon>
        <taxon>Diaporthales</taxon>
        <taxon>Cytosporaceae</taxon>
        <taxon>Cytospora</taxon>
    </lineage>
</organism>
<dbReference type="GO" id="GO:0006338">
    <property type="term" value="P:chromatin remodeling"/>
    <property type="evidence" value="ECO:0007669"/>
    <property type="project" value="UniProtKB-ARBA"/>
</dbReference>
<feature type="compositionally biased region" description="Acidic residues" evidence="4">
    <location>
        <begin position="56"/>
        <end position="72"/>
    </location>
</feature>
<sequence length="266" mass="30635">MPPAISDEELSESADMAVKSDIAPRRGRGRKSYKEPEAVDDDEDIVETKKTNGDAAGDDEEEEDNEEDLEEDEYVVEKIFSHYIAEDGEPRFEVKWEGYDKKSDRTWEPEENLQDNAAEALEEYFRSIGGREKIFEETNNALKGRKRGRQSKSTTPAETKRVRRNGHPQDTTPPASLREREWKPPSGSWDEDVETVDMCQDEENGTFIVYLTWKNGKKTQHPKEVVYRRCPQKMLRFYERHIRVSRDGGEPIPIANIDPVSAGRPV</sequence>
<dbReference type="InterPro" id="IPR008251">
    <property type="entry name" value="Chromo_shadow_dom"/>
</dbReference>
<dbReference type="GO" id="GO:0005634">
    <property type="term" value="C:nucleus"/>
    <property type="evidence" value="ECO:0007669"/>
    <property type="project" value="UniProtKB-SubCell"/>
</dbReference>
<dbReference type="InterPro" id="IPR016197">
    <property type="entry name" value="Chromo-like_dom_sf"/>
</dbReference>
<dbReference type="PRINTS" id="PR00504">
    <property type="entry name" value="CHROMODOMAIN"/>
</dbReference>